<keyword evidence="1" id="KW-0812">Transmembrane</keyword>
<name>A0A1N7IKN1_9FLAO</name>
<dbReference type="Proteomes" id="UP000186373">
    <property type="component" value="Unassembled WGS sequence"/>
</dbReference>
<sequence>MLFYLFPYIYITFVSLNLYFRKIKVNFWTLVFLFMPALLVVVLRGNVGTDSFFYLALLQDYKMYGESPMRYEPGFEFLGKALVFLGASPRAGVALIALISSGILFKVYSRSRNEMILLALLVFPLFFYDFTMNGIRYGLSFCVATLAVDKLYQKKYRQFAVWGIVAFLIQYSSLLILLLFVSVLIKKKYQIFFVAILSLFIIVSPSMFSFFMERVSNKSEDYSQLYAPSFVSGLGPLFVVLLMYVNFLWFNRGEKYSKLVHTIFICELLSFIFAKFSYAGLRFQGAFMYCMIIYLKNNSKKIDLPWKYTVNLAIVSVFSILLFAKNITTVVQDELTPFLPYHFFWEEKYPDRL</sequence>
<protein>
    <submittedName>
        <fullName evidence="2">EpsG family protein</fullName>
    </submittedName>
</protein>
<feature type="transmembrane region" description="Helical" evidence="1">
    <location>
        <begin position="6"/>
        <end position="23"/>
    </location>
</feature>
<dbReference type="OrthoDB" id="9061203at2"/>
<feature type="transmembrane region" description="Helical" evidence="1">
    <location>
        <begin position="30"/>
        <end position="57"/>
    </location>
</feature>
<dbReference type="InterPro" id="IPR049458">
    <property type="entry name" value="EpsG-like"/>
</dbReference>
<reference evidence="3" key="1">
    <citation type="submission" date="2017-01" db="EMBL/GenBank/DDBJ databases">
        <authorList>
            <person name="Varghese N."/>
            <person name="Submissions S."/>
        </authorList>
    </citation>
    <scope>NUCLEOTIDE SEQUENCE [LARGE SCALE GENOMIC DNA]</scope>
    <source>
        <strain evidence="3">DSM 17126</strain>
    </source>
</reference>
<feature type="transmembrane region" description="Helical" evidence="1">
    <location>
        <begin position="191"/>
        <end position="210"/>
    </location>
</feature>
<keyword evidence="1" id="KW-0472">Membrane</keyword>
<feature type="transmembrane region" description="Helical" evidence="1">
    <location>
        <begin position="159"/>
        <end position="184"/>
    </location>
</feature>
<gene>
    <name evidence="2" type="ORF">SAMN05421639_104119</name>
</gene>
<feature type="transmembrane region" description="Helical" evidence="1">
    <location>
        <begin position="256"/>
        <end position="273"/>
    </location>
</feature>
<evidence type="ECO:0000313" key="3">
    <source>
        <dbReference type="Proteomes" id="UP000186373"/>
    </source>
</evidence>
<evidence type="ECO:0000313" key="2">
    <source>
        <dbReference type="EMBL" id="SIS37546.1"/>
    </source>
</evidence>
<accession>A0A1N7IKN1</accession>
<keyword evidence="1" id="KW-1133">Transmembrane helix</keyword>
<organism evidence="2 3">
    <name type="scientific">Chryseobacterium shigense</name>
    <dbReference type="NCBI Taxonomy" id="297244"/>
    <lineage>
        <taxon>Bacteria</taxon>
        <taxon>Pseudomonadati</taxon>
        <taxon>Bacteroidota</taxon>
        <taxon>Flavobacteriia</taxon>
        <taxon>Flavobacteriales</taxon>
        <taxon>Weeksellaceae</taxon>
        <taxon>Chryseobacterium group</taxon>
        <taxon>Chryseobacterium</taxon>
    </lineage>
</organism>
<dbReference type="AlphaFoldDB" id="A0A1N7IKN1"/>
<feature type="transmembrane region" description="Helical" evidence="1">
    <location>
        <begin position="117"/>
        <end position="139"/>
    </location>
</feature>
<dbReference type="Pfam" id="PF14897">
    <property type="entry name" value="EpsG"/>
    <property type="match status" value="1"/>
</dbReference>
<feature type="transmembrane region" description="Helical" evidence="1">
    <location>
        <begin position="308"/>
        <end position="327"/>
    </location>
</feature>
<dbReference type="EMBL" id="FTNY01000004">
    <property type="protein sequence ID" value="SIS37546.1"/>
    <property type="molecule type" value="Genomic_DNA"/>
</dbReference>
<proteinExistence type="predicted"/>
<dbReference type="RefSeq" id="WP_084175885.1">
    <property type="nucleotide sequence ID" value="NZ_FTNY01000004.1"/>
</dbReference>
<feature type="transmembrane region" description="Helical" evidence="1">
    <location>
        <begin position="230"/>
        <end position="249"/>
    </location>
</feature>
<keyword evidence="3" id="KW-1185">Reference proteome</keyword>
<feature type="transmembrane region" description="Helical" evidence="1">
    <location>
        <begin position="77"/>
        <end position="105"/>
    </location>
</feature>
<evidence type="ECO:0000256" key="1">
    <source>
        <dbReference type="SAM" id="Phobius"/>
    </source>
</evidence>